<dbReference type="InterPro" id="IPR035959">
    <property type="entry name" value="RutC-like_sf"/>
</dbReference>
<evidence type="ECO:0000256" key="2">
    <source>
        <dbReference type="SAM" id="MobiDB-lite"/>
    </source>
</evidence>
<dbReference type="PANTHER" id="PTHR11803:SF58">
    <property type="entry name" value="PROTEIN HMF1-RELATED"/>
    <property type="match status" value="1"/>
</dbReference>
<feature type="compositionally biased region" description="Basic and acidic residues" evidence="2">
    <location>
        <begin position="169"/>
        <end position="178"/>
    </location>
</feature>
<comment type="similarity">
    <text evidence="1">Belongs to the RutC family.</text>
</comment>
<evidence type="ECO:0000313" key="3">
    <source>
        <dbReference type="EMBL" id="PTQ12129.1"/>
    </source>
</evidence>
<reference evidence="3 4" key="1">
    <citation type="submission" date="2017-09" db="EMBL/GenBank/DDBJ databases">
        <title>Sphingomonas panjinensis sp.nov., isolated from oil-contaminated soil.</title>
        <authorList>
            <person name="Wang L."/>
            <person name="Chen L."/>
        </authorList>
    </citation>
    <scope>NUCLEOTIDE SEQUENCE [LARGE SCALE GENOMIC DNA]</scope>
    <source>
        <strain evidence="3 4">FW-11</strain>
    </source>
</reference>
<feature type="region of interest" description="Disordered" evidence="2">
    <location>
        <begin position="139"/>
        <end position="178"/>
    </location>
</feature>
<organism evidence="3 4">
    <name type="scientific">Sphingomonas oleivorans</name>
    <dbReference type="NCBI Taxonomy" id="1735121"/>
    <lineage>
        <taxon>Bacteria</taxon>
        <taxon>Pseudomonadati</taxon>
        <taxon>Pseudomonadota</taxon>
        <taxon>Alphaproteobacteria</taxon>
        <taxon>Sphingomonadales</taxon>
        <taxon>Sphingomonadaceae</taxon>
        <taxon>Sphingomonas</taxon>
    </lineage>
</organism>
<dbReference type="SUPFAM" id="SSF55298">
    <property type="entry name" value="YjgF-like"/>
    <property type="match status" value="1"/>
</dbReference>
<dbReference type="PANTHER" id="PTHR11803">
    <property type="entry name" value="2-IMINOBUTANOATE/2-IMINOPROPANOATE DEAMINASE RIDA"/>
    <property type="match status" value="1"/>
</dbReference>
<dbReference type="RefSeq" id="WP_107966993.1">
    <property type="nucleotide sequence ID" value="NZ_NWBU01000005.1"/>
</dbReference>
<evidence type="ECO:0000256" key="1">
    <source>
        <dbReference type="ARBA" id="ARBA00010552"/>
    </source>
</evidence>
<dbReference type="CDD" id="cd00448">
    <property type="entry name" value="YjgF_YER057c_UK114_family"/>
    <property type="match status" value="1"/>
</dbReference>
<proteinExistence type="inferred from homology"/>
<dbReference type="EMBL" id="NWBU01000005">
    <property type="protein sequence ID" value="PTQ12129.1"/>
    <property type="molecule type" value="Genomic_DNA"/>
</dbReference>
<accession>A0A2T5FZK6</accession>
<sequence>MSGSDIVAKILTDRAPAPAGHYTQATVSGGHVYISGQLPILPDGQQLPDDGFEAQATQAIENMLAILDAAGSTPRHLLKVTAYIVGVANWPRFNAVYAAMLPDARPARTVVPVPELHYGFLVEIDAIAALAGSERTACDASATGKETGEAGRSQPNGGAGSILTSSRGGDGHGKPGER</sequence>
<evidence type="ECO:0000313" key="4">
    <source>
        <dbReference type="Proteomes" id="UP000244162"/>
    </source>
</evidence>
<dbReference type="FunFam" id="3.30.1330.40:FF:000001">
    <property type="entry name" value="L-PSP family endoribonuclease"/>
    <property type="match status" value="1"/>
</dbReference>
<dbReference type="Pfam" id="PF01042">
    <property type="entry name" value="Ribonuc_L-PSP"/>
    <property type="match status" value="1"/>
</dbReference>
<dbReference type="OrthoDB" id="9799840at2"/>
<dbReference type="InterPro" id="IPR006175">
    <property type="entry name" value="YjgF/YER057c/UK114"/>
</dbReference>
<name>A0A2T5FZK6_9SPHN</name>
<dbReference type="GO" id="GO:0005829">
    <property type="term" value="C:cytosol"/>
    <property type="evidence" value="ECO:0007669"/>
    <property type="project" value="TreeGrafter"/>
</dbReference>
<comment type="caution">
    <text evidence="3">The sequence shown here is derived from an EMBL/GenBank/DDBJ whole genome shotgun (WGS) entry which is preliminary data.</text>
</comment>
<gene>
    <name evidence="3" type="ORF">CLG96_06080</name>
</gene>
<dbReference type="Gene3D" id="3.30.1330.40">
    <property type="entry name" value="RutC-like"/>
    <property type="match status" value="1"/>
</dbReference>
<dbReference type="AlphaFoldDB" id="A0A2T5FZK6"/>
<dbReference type="GO" id="GO:0019239">
    <property type="term" value="F:deaminase activity"/>
    <property type="evidence" value="ECO:0007669"/>
    <property type="project" value="TreeGrafter"/>
</dbReference>
<dbReference type="Proteomes" id="UP000244162">
    <property type="component" value="Unassembled WGS sequence"/>
</dbReference>
<keyword evidence="4" id="KW-1185">Reference proteome</keyword>
<protein>
    <submittedName>
        <fullName evidence="3">Reactive intermediate/imine deaminase</fullName>
    </submittedName>
</protein>